<protein>
    <submittedName>
        <fullName evidence="2">DUF2523 domain-containing protein</fullName>
    </submittedName>
</protein>
<keyword evidence="1" id="KW-0472">Membrane</keyword>
<feature type="transmembrane region" description="Helical" evidence="1">
    <location>
        <begin position="62"/>
        <end position="88"/>
    </location>
</feature>
<name>A0AAI9GF79_PROST</name>
<feature type="transmembrane region" description="Helical" evidence="1">
    <location>
        <begin position="20"/>
        <end position="42"/>
    </location>
</feature>
<evidence type="ECO:0000256" key="1">
    <source>
        <dbReference type="SAM" id="Phobius"/>
    </source>
</evidence>
<evidence type="ECO:0000313" key="2">
    <source>
        <dbReference type="EMBL" id="EMJ5132576.1"/>
    </source>
</evidence>
<dbReference type="AlphaFoldDB" id="A0AAI9GF79"/>
<dbReference type="RefSeq" id="WP_140187769.1">
    <property type="nucleotide sequence ID" value="NZ_VAUE01000088.1"/>
</dbReference>
<proteinExistence type="predicted"/>
<reference evidence="2" key="1">
    <citation type="submission" date="2024-02" db="EMBL/GenBank/DDBJ databases">
        <authorList>
            <consortium name="Clinical and Environmental Microbiology Branch: Whole genome sequencing antimicrobial resistance pathogens in the healthcare setting"/>
        </authorList>
    </citation>
    <scope>NUCLEOTIDE SEQUENCE</scope>
    <source>
        <strain evidence="2">2021GO-0154</strain>
    </source>
</reference>
<accession>A0AAI9GF79</accession>
<keyword evidence="1" id="KW-0812">Transmembrane</keyword>
<dbReference type="EMBL" id="ABMABF030000001">
    <property type="protein sequence ID" value="EMJ5132576.1"/>
    <property type="molecule type" value="Genomic_DNA"/>
</dbReference>
<gene>
    <name evidence="2" type="ORF">RG298_000243</name>
</gene>
<sequence>MWGLLVSAFNGAFGLLLREIVVKFVVFTALSLLIAAIMAVVVDFMPSETNLVELFELLPDSAWYFINLAELPFGIQVVFTAVATRFVFGMLPVVGH</sequence>
<comment type="caution">
    <text evidence="2">The sequence shown here is derived from an EMBL/GenBank/DDBJ whole genome shotgun (WGS) entry which is preliminary data.</text>
</comment>
<dbReference type="Pfam" id="PF10734">
    <property type="entry name" value="DUF2523"/>
    <property type="match status" value="1"/>
</dbReference>
<keyword evidence="1" id="KW-1133">Transmembrane helix</keyword>
<dbReference type="InterPro" id="IPR019670">
    <property type="entry name" value="DUF2523"/>
</dbReference>
<organism evidence="2">
    <name type="scientific">Providencia stuartii</name>
    <dbReference type="NCBI Taxonomy" id="588"/>
    <lineage>
        <taxon>Bacteria</taxon>
        <taxon>Pseudomonadati</taxon>
        <taxon>Pseudomonadota</taxon>
        <taxon>Gammaproteobacteria</taxon>
        <taxon>Enterobacterales</taxon>
        <taxon>Morganellaceae</taxon>
        <taxon>Providencia</taxon>
    </lineage>
</organism>